<protein>
    <recommendedName>
        <fullName evidence="3">Addiction module toxin RelE</fullName>
    </recommendedName>
</protein>
<organism evidence="1 2">
    <name type="scientific">Candidatus Desantisbacteria bacterium CG1_02_38_46</name>
    <dbReference type="NCBI Taxonomy" id="1817893"/>
    <lineage>
        <taxon>Bacteria</taxon>
        <taxon>Candidatus Desantisiibacteriota</taxon>
    </lineage>
</organism>
<name>A0A1J4S959_9BACT</name>
<dbReference type="AlphaFoldDB" id="A0A1J4S959"/>
<dbReference type="Proteomes" id="UP000182278">
    <property type="component" value="Unassembled WGS sequence"/>
</dbReference>
<sequence length="120" mass="14601">MYKIRFYKTENGKDLMDEFLEEQSIKVQAKIRKHIALLARGELPFRRPYIDTLRDGIKELRVIYAGNQYRSLFYFFLKDYLIFTHGFTKKTNKVPEEEIERAIRFKNDFENRYKKGGYKL</sequence>
<proteinExistence type="predicted"/>
<dbReference type="InterPro" id="IPR009241">
    <property type="entry name" value="HigB-like"/>
</dbReference>
<evidence type="ECO:0000313" key="1">
    <source>
        <dbReference type="EMBL" id="OIN95839.1"/>
    </source>
</evidence>
<reference evidence="1 2" key="1">
    <citation type="journal article" date="2016" name="Environ. Microbiol.">
        <title>Genomic resolution of a cold subsurface aquifer community provides metabolic insights for novel microbes adapted to high CO concentrations.</title>
        <authorList>
            <person name="Probst A.J."/>
            <person name="Castelle C.J."/>
            <person name="Singh A."/>
            <person name="Brown C.T."/>
            <person name="Anantharaman K."/>
            <person name="Sharon I."/>
            <person name="Hug L.A."/>
            <person name="Burstein D."/>
            <person name="Emerson J.B."/>
            <person name="Thomas B.C."/>
            <person name="Banfield J.F."/>
        </authorList>
    </citation>
    <scope>NUCLEOTIDE SEQUENCE [LARGE SCALE GENOMIC DNA]</scope>
    <source>
        <strain evidence="1">CG1_02_38_46</strain>
    </source>
</reference>
<dbReference type="Pfam" id="PF05973">
    <property type="entry name" value="Gp49"/>
    <property type="match status" value="1"/>
</dbReference>
<evidence type="ECO:0008006" key="3">
    <source>
        <dbReference type="Google" id="ProtNLM"/>
    </source>
</evidence>
<dbReference type="STRING" id="1817893.AUJ66_08055"/>
<comment type="caution">
    <text evidence="1">The sequence shown here is derived from an EMBL/GenBank/DDBJ whole genome shotgun (WGS) entry which is preliminary data.</text>
</comment>
<evidence type="ECO:0000313" key="2">
    <source>
        <dbReference type="Proteomes" id="UP000182278"/>
    </source>
</evidence>
<gene>
    <name evidence="1" type="ORF">AUJ66_08055</name>
</gene>
<accession>A0A1J4S959</accession>
<dbReference type="EMBL" id="MNUO01000124">
    <property type="protein sequence ID" value="OIN95839.1"/>
    <property type="molecule type" value="Genomic_DNA"/>
</dbReference>